<dbReference type="EC" id="2.4.1.-" evidence="11"/>
<feature type="transmembrane region" description="Helical" evidence="11">
    <location>
        <begin position="389"/>
        <end position="407"/>
    </location>
</feature>
<evidence type="ECO:0000256" key="12">
    <source>
        <dbReference type="SAM" id="MobiDB-lite"/>
    </source>
</evidence>
<feature type="transmembrane region" description="Helical" evidence="11">
    <location>
        <begin position="271"/>
        <end position="293"/>
    </location>
</feature>
<feature type="transmembrane region" description="Helical" evidence="11">
    <location>
        <begin position="143"/>
        <end position="163"/>
    </location>
</feature>
<feature type="transmembrane region" description="Helical" evidence="11">
    <location>
        <begin position="479"/>
        <end position="497"/>
    </location>
</feature>
<reference evidence="13" key="1">
    <citation type="submission" date="2022-08" db="EMBL/GenBank/DDBJ databases">
        <authorList>
            <person name="Byrne P K."/>
        </authorList>
    </citation>
    <scope>NUCLEOTIDE SEQUENCE</scope>
    <source>
        <strain evidence="13">UCD650</strain>
    </source>
</reference>
<evidence type="ECO:0000256" key="10">
    <source>
        <dbReference type="ARBA" id="ARBA00047346"/>
    </source>
</evidence>
<gene>
    <name evidence="13" type="primary">U6500H01220</name>
    <name evidence="13" type="ORF">SEUBUCD650_0H01220</name>
</gene>
<keyword evidence="8 11" id="KW-1133">Transmembrane helix</keyword>
<evidence type="ECO:0000256" key="9">
    <source>
        <dbReference type="ARBA" id="ARBA00023136"/>
    </source>
</evidence>
<accession>A0ABN8W031</accession>
<evidence type="ECO:0000313" key="14">
    <source>
        <dbReference type="Proteomes" id="UP001152964"/>
    </source>
</evidence>
<comment type="catalytic activity">
    <reaction evidence="10">
        <text>an alpha-D-Glc-(1-&gt;3)-alpha-D-Man-(1-&gt;2)-alpha-D-Man-(1-&gt;2)-alpha-D-Man-(1-&gt;3)-[alpha-D-Man-(1-&gt;2)-alpha-D-Man-(1-&gt;3)-[alpha-D-Man-(1-&gt;2)-alpha-D-Man-(1-&gt;6)]-alpha-D-Man-(1-&gt;6)]-beta-D-Man-(1-&gt;4)-beta-D-GlcNAc-(1-&gt;4)-alpha-D-GlcNAc-diphospho-di-trans,poly-cis-dolichol + a di-trans,poly-cis-dolichyl beta-D-glucosyl phosphate = an alpha-D-Glc-(1-&gt;3)-alpha-D-Glc-(1-&gt;3)-alpha-D-Man-(1-&gt;2)-alpha-D-Man-(1-&gt;2)-alpha-D-Man-(1-&gt;3)-[alpha-D-Man-(1-&gt;2)-alpha-D-Man-(1-&gt;3)-[alpha-D-Man-(1-&gt;2)-alpha-D-Man-(1-&gt;6)]-alpha-D-Man-(1-&gt;6)]-beta-D-Man-(1-&gt;4)-beta-D-GlcNAc-(1-&gt;4)-alpha-D-GlcNAc-diphospho-di-trans,poly-cis-dolichol + a di-trans,poly-cis-dolichyl phosphate + H(+)</text>
        <dbReference type="Rhea" id="RHEA:31307"/>
        <dbReference type="Rhea" id="RHEA-COMP:19498"/>
        <dbReference type="Rhea" id="RHEA-COMP:19502"/>
        <dbReference type="Rhea" id="RHEA-COMP:19521"/>
        <dbReference type="Rhea" id="RHEA-COMP:19522"/>
        <dbReference type="ChEBI" id="CHEBI:15378"/>
        <dbReference type="ChEBI" id="CHEBI:57525"/>
        <dbReference type="ChEBI" id="CHEBI:57683"/>
        <dbReference type="ChEBI" id="CHEBI:132521"/>
        <dbReference type="ChEBI" id="CHEBI:132522"/>
        <dbReference type="EC" id="2.4.1.265"/>
    </reaction>
    <physiologicalReaction direction="left-to-right" evidence="10">
        <dbReference type="Rhea" id="RHEA:31308"/>
    </physiologicalReaction>
</comment>
<dbReference type="EMBL" id="OX291498">
    <property type="protein sequence ID" value="CAI2022003.1"/>
    <property type="molecule type" value="Genomic_DNA"/>
</dbReference>
<keyword evidence="4 11" id="KW-0328">Glycosyltransferase</keyword>
<name>A0ABN8W031_SACEU</name>
<dbReference type="Pfam" id="PF03155">
    <property type="entry name" value="Alg6_Alg8"/>
    <property type="match status" value="1"/>
</dbReference>
<feature type="transmembrane region" description="Helical" evidence="11">
    <location>
        <begin position="234"/>
        <end position="251"/>
    </location>
</feature>
<feature type="transmembrane region" description="Helical" evidence="11">
    <location>
        <begin position="197"/>
        <end position="213"/>
    </location>
</feature>
<keyword evidence="9 11" id="KW-0472">Membrane</keyword>
<evidence type="ECO:0000313" key="13">
    <source>
        <dbReference type="EMBL" id="CAI2022003.1"/>
    </source>
</evidence>
<comment type="pathway">
    <text evidence="2 11">Protein modification; protein glycosylation.</text>
</comment>
<dbReference type="InterPro" id="IPR004856">
    <property type="entry name" value="Glyco_trans_ALG6/ALG8"/>
</dbReference>
<proteinExistence type="inferred from homology"/>
<dbReference type="PANTHER" id="PTHR12413">
    <property type="entry name" value="DOLICHYL GLYCOSYLTRANSFERASE"/>
    <property type="match status" value="1"/>
</dbReference>
<evidence type="ECO:0000256" key="4">
    <source>
        <dbReference type="ARBA" id="ARBA00022676"/>
    </source>
</evidence>
<feature type="transmembrane region" description="Helical" evidence="11">
    <location>
        <begin position="518"/>
        <end position="535"/>
    </location>
</feature>
<organism evidence="13 14">
    <name type="scientific">Saccharomyces eubayanus</name>
    <name type="common">Yeast</name>
    <dbReference type="NCBI Taxonomy" id="1080349"/>
    <lineage>
        <taxon>Eukaryota</taxon>
        <taxon>Fungi</taxon>
        <taxon>Dikarya</taxon>
        <taxon>Ascomycota</taxon>
        <taxon>Saccharomycotina</taxon>
        <taxon>Saccharomycetes</taxon>
        <taxon>Saccharomycetales</taxon>
        <taxon>Saccharomycetaceae</taxon>
        <taxon>Saccharomyces</taxon>
    </lineage>
</organism>
<feature type="transmembrane region" description="Helical" evidence="11">
    <location>
        <begin position="454"/>
        <end position="473"/>
    </location>
</feature>
<keyword evidence="5 11" id="KW-0808">Transferase</keyword>
<evidence type="ECO:0000256" key="1">
    <source>
        <dbReference type="ARBA" id="ARBA00004477"/>
    </source>
</evidence>
<keyword evidence="7 11" id="KW-0256">Endoplasmic reticulum</keyword>
<feature type="transmembrane region" description="Helical" evidence="11">
    <location>
        <begin position="555"/>
        <end position="575"/>
    </location>
</feature>
<sequence>MSIGEPTMKGDRLRQNMAVTKKAKLKKSDEPTKTSQVTASEKGEESKRYSLWNFWISTLFLKLLLIPDYFSTDFDVHRNWLAITNKLPMSEWYYEHTSQWTLDYPPFFAYFEWFLSQFVPKVVRDDGCLDIVKVGKFGLPTIVFQRLTVIISEILLFAVLQIYINTTKLSERSQSFVVASSIVLSPGFLMIDHIHFQYNGFLFAILIGSIVAAKNKKYLWCAVLYTTSICFKHIFLYLAPCYFVFLLRAYVLNVNNFKFKSYKDFLFLIRWANLFKLGSIVIGIFTICFLPFAHQMPQVLSRLFPFSRGLTHAYWAPNFWALYSFMDKILTTIMLKLPYVHMFATKLIKPPLIPKDIKEINERLLANNGSKGLVQDVFFVILPQIPPKLTFILTLFYQILAVLPILFDPSFKRFIGSLTLCGLASYLFGWHVHEKAIMLVIIPFTFLVGFDRRLLVPFMLVASAGYVSLYPLLFKGQDYFIKSLYTYVWCIIYFAAFRKTTKISSSVERRIFFLDRLALTYIFSLLPMVTVLQILDEVKWRYSFLQKFEFLGLMAYSVYCSLGIISSWFALSWLYNFDELLWQ</sequence>
<protein>
    <recommendedName>
        <fullName evidence="11">Alpha-1,3-glucosyltransferase</fullName>
        <ecNumber evidence="11">2.4.1.-</ecNumber>
    </recommendedName>
</protein>
<evidence type="ECO:0000256" key="2">
    <source>
        <dbReference type="ARBA" id="ARBA00004922"/>
    </source>
</evidence>
<evidence type="ECO:0000256" key="5">
    <source>
        <dbReference type="ARBA" id="ARBA00022679"/>
    </source>
</evidence>
<evidence type="ECO:0000256" key="6">
    <source>
        <dbReference type="ARBA" id="ARBA00022692"/>
    </source>
</evidence>
<keyword evidence="6 11" id="KW-0812">Transmembrane</keyword>
<keyword evidence="14" id="KW-1185">Reference proteome</keyword>
<evidence type="ECO:0000256" key="3">
    <source>
        <dbReference type="ARBA" id="ARBA00008715"/>
    </source>
</evidence>
<comment type="subcellular location">
    <subcellularLocation>
        <location evidence="1 11">Endoplasmic reticulum membrane</location>
        <topology evidence="1 11">Multi-pass membrane protein</topology>
    </subcellularLocation>
</comment>
<dbReference type="PANTHER" id="PTHR12413:SF2">
    <property type="entry name" value="DOLICHYL PYROPHOSPHATE GLC1MAN9GLCNAC2 ALPHA-1,3-GLUCOSYLTRANSFERASE-RELATED"/>
    <property type="match status" value="1"/>
</dbReference>
<evidence type="ECO:0000256" key="7">
    <source>
        <dbReference type="ARBA" id="ARBA00022824"/>
    </source>
</evidence>
<feature type="region of interest" description="Disordered" evidence="12">
    <location>
        <begin position="21"/>
        <end position="41"/>
    </location>
</feature>
<dbReference type="Proteomes" id="UP001152964">
    <property type="component" value="Chromosome 8"/>
</dbReference>
<comment type="similarity">
    <text evidence="3 11">Belongs to the ALG6/ALG8 glucosyltransferase family.</text>
</comment>
<evidence type="ECO:0000256" key="11">
    <source>
        <dbReference type="RuleBase" id="RU363110"/>
    </source>
</evidence>
<evidence type="ECO:0000256" key="8">
    <source>
        <dbReference type="ARBA" id="ARBA00022989"/>
    </source>
</evidence>